<keyword evidence="1" id="KW-0472">Membrane</keyword>
<keyword evidence="1" id="KW-0812">Transmembrane</keyword>
<dbReference type="AlphaFoldDB" id="A0A8S1RHY2"/>
<evidence type="ECO:0000313" key="4">
    <source>
        <dbReference type="Proteomes" id="UP000692954"/>
    </source>
</evidence>
<feature type="transmembrane region" description="Helical" evidence="1">
    <location>
        <begin position="124"/>
        <end position="142"/>
    </location>
</feature>
<keyword evidence="1" id="KW-1133">Transmembrane helix</keyword>
<dbReference type="InterPro" id="IPR019561">
    <property type="entry name" value="Translocon_Sec61/SecY_plug_dom"/>
</dbReference>
<dbReference type="GO" id="GO:0015031">
    <property type="term" value="P:protein transport"/>
    <property type="evidence" value="ECO:0007669"/>
    <property type="project" value="InterPro"/>
</dbReference>
<comment type="caution">
    <text evidence="3">The sequence shown here is derived from an EMBL/GenBank/DDBJ whole genome shotgun (WGS) entry which is preliminary data.</text>
</comment>
<evidence type="ECO:0000259" key="2">
    <source>
        <dbReference type="Pfam" id="PF10559"/>
    </source>
</evidence>
<dbReference type="Proteomes" id="UP000692954">
    <property type="component" value="Unassembled WGS sequence"/>
</dbReference>
<proteinExistence type="predicted"/>
<feature type="domain" description="Translocon Sec61/SecY plug" evidence="2">
    <location>
        <begin position="42"/>
        <end position="75"/>
    </location>
</feature>
<organism evidence="3 4">
    <name type="scientific">Paramecium sonneborni</name>
    <dbReference type="NCBI Taxonomy" id="65129"/>
    <lineage>
        <taxon>Eukaryota</taxon>
        <taxon>Sar</taxon>
        <taxon>Alveolata</taxon>
        <taxon>Ciliophora</taxon>
        <taxon>Intramacronucleata</taxon>
        <taxon>Oligohymenophorea</taxon>
        <taxon>Peniculida</taxon>
        <taxon>Parameciidae</taxon>
        <taxon>Paramecium</taxon>
    </lineage>
</organism>
<protein>
    <recommendedName>
        <fullName evidence="2">Translocon Sec61/SecY plug domain-containing protein</fullName>
    </recommendedName>
</protein>
<dbReference type="InterPro" id="IPR002208">
    <property type="entry name" value="SecY/SEC61-alpha"/>
</dbReference>
<evidence type="ECO:0000313" key="3">
    <source>
        <dbReference type="EMBL" id="CAD8128071.1"/>
    </source>
</evidence>
<dbReference type="PANTHER" id="PTHR10906">
    <property type="entry name" value="SECY/SEC61-ALPHA FAMILY MEMBER"/>
    <property type="match status" value="1"/>
</dbReference>
<gene>
    <name evidence="3" type="ORF">PSON_ATCC_30995.1.T1830004</name>
</gene>
<dbReference type="OrthoDB" id="420669at2759"/>
<evidence type="ECO:0000256" key="1">
    <source>
        <dbReference type="SAM" id="Phobius"/>
    </source>
</evidence>
<dbReference type="GO" id="GO:0016020">
    <property type="term" value="C:membrane"/>
    <property type="evidence" value="ECO:0007669"/>
    <property type="project" value="InterPro"/>
</dbReference>
<accession>A0A8S1RHY2</accession>
<dbReference type="EMBL" id="CAJJDN010000183">
    <property type="protein sequence ID" value="CAD8128071.1"/>
    <property type="molecule type" value="Genomic_DNA"/>
</dbReference>
<keyword evidence="4" id="KW-1185">Reference proteome</keyword>
<reference evidence="3" key="1">
    <citation type="submission" date="2021-01" db="EMBL/GenBank/DDBJ databases">
        <authorList>
            <consortium name="Genoscope - CEA"/>
            <person name="William W."/>
        </authorList>
    </citation>
    <scope>NUCLEOTIDE SEQUENCE</scope>
</reference>
<dbReference type="Pfam" id="PF10559">
    <property type="entry name" value="Plug_translocon"/>
    <property type="match status" value="1"/>
</dbReference>
<sequence length="145" mass="16812">MPSKTKILNQMRPAMVIILDEFEPKRRILIKYRVLRTAKATILYLICSQIPPYKIYKASAGNPFYCLRVILTSNRVKFIELGISPIVTKLIIMQLLAGAKLIDVDYNVNEDKQLYIQLLLRKSLNMGNLIFIIIRLVFSAIYDYD</sequence>
<name>A0A8S1RHY2_9CILI</name>